<keyword evidence="3" id="KW-0285">Flavoprotein</keyword>
<dbReference type="GO" id="GO:0102039">
    <property type="term" value="F:NADH-dependent peroxiredoxin activity"/>
    <property type="evidence" value="ECO:0007669"/>
    <property type="project" value="InterPro"/>
</dbReference>
<evidence type="ECO:0000256" key="8">
    <source>
        <dbReference type="ARBA" id="ARBA00023284"/>
    </source>
</evidence>
<evidence type="ECO:0000256" key="5">
    <source>
        <dbReference type="ARBA" id="ARBA00023002"/>
    </source>
</evidence>
<keyword evidence="14" id="KW-1185">Reference proteome</keyword>
<feature type="domain" description="Thioredoxin-like fold" evidence="12">
    <location>
        <begin position="125"/>
        <end position="192"/>
    </location>
</feature>
<comment type="similarity">
    <text evidence="1">Belongs to the class-II pyridine nucleotide-disulfide oxidoreductase family.</text>
</comment>
<evidence type="ECO:0000256" key="6">
    <source>
        <dbReference type="ARBA" id="ARBA00023027"/>
    </source>
</evidence>
<dbReference type="Pfam" id="PF07992">
    <property type="entry name" value="Pyr_redox_2"/>
    <property type="match status" value="1"/>
</dbReference>
<dbReference type="GO" id="GO:0005829">
    <property type="term" value="C:cytosol"/>
    <property type="evidence" value="ECO:0007669"/>
    <property type="project" value="UniProtKB-ARBA"/>
</dbReference>
<evidence type="ECO:0000313" key="13">
    <source>
        <dbReference type="EMBL" id="VVD78014.1"/>
    </source>
</evidence>
<organism evidence="13 14">
    <name type="scientific">Pandoraea terrae</name>
    <dbReference type="NCBI Taxonomy" id="1537710"/>
    <lineage>
        <taxon>Bacteria</taxon>
        <taxon>Pseudomonadati</taxon>
        <taxon>Pseudomonadota</taxon>
        <taxon>Betaproteobacteria</taxon>
        <taxon>Burkholderiales</taxon>
        <taxon>Burkholderiaceae</taxon>
        <taxon>Pandoraea</taxon>
    </lineage>
</organism>
<feature type="binding site" evidence="9">
    <location>
        <begin position="214"/>
        <end position="229"/>
    </location>
    <ligand>
        <name>FAD</name>
        <dbReference type="ChEBI" id="CHEBI:57692"/>
    </ligand>
</feature>
<dbReference type="PANTHER" id="PTHR48105">
    <property type="entry name" value="THIOREDOXIN REDUCTASE 1-RELATED-RELATED"/>
    <property type="match status" value="1"/>
</dbReference>
<keyword evidence="6 9" id="KW-0520">NAD</keyword>
<evidence type="ECO:0000256" key="7">
    <source>
        <dbReference type="ARBA" id="ARBA00023157"/>
    </source>
</evidence>
<name>A0A5E4SUV4_9BURK</name>
<dbReference type="PRINTS" id="PR00469">
    <property type="entry name" value="PNDRDTASEII"/>
</dbReference>
<dbReference type="GO" id="GO:0032991">
    <property type="term" value="C:protein-containing complex"/>
    <property type="evidence" value="ECO:0007669"/>
    <property type="project" value="UniProtKB-ARBA"/>
</dbReference>
<dbReference type="FunFam" id="3.50.50.60:FF:000007">
    <property type="entry name" value="Alkyl hydroperoxide reductase, F subunit"/>
    <property type="match status" value="1"/>
</dbReference>
<dbReference type="Proteomes" id="UP000414233">
    <property type="component" value="Unassembled WGS sequence"/>
</dbReference>
<dbReference type="InterPro" id="IPR012336">
    <property type="entry name" value="Thioredoxin-like_fold"/>
</dbReference>
<dbReference type="Gene3D" id="3.40.30.80">
    <property type="match status" value="1"/>
</dbReference>
<evidence type="ECO:0000256" key="4">
    <source>
        <dbReference type="ARBA" id="ARBA00022827"/>
    </source>
</evidence>
<dbReference type="OrthoDB" id="9806179at2"/>
<dbReference type="GO" id="GO:0050660">
    <property type="term" value="F:flavin adenine dinucleotide binding"/>
    <property type="evidence" value="ECO:0007669"/>
    <property type="project" value="InterPro"/>
</dbReference>
<evidence type="ECO:0000256" key="9">
    <source>
        <dbReference type="PIRSR" id="PIRSR000238-1"/>
    </source>
</evidence>
<keyword evidence="8 10" id="KW-0676">Redox-active center</keyword>
<keyword evidence="7 10" id="KW-1015">Disulfide bond</keyword>
<dbReference type="Pfam" id="PF13192">
    <property type="entry name" value="Thioredoxin_3"/>
    <property type="match status" value="1"/>
</dbReference>
<accession>A0A5E4SUV4</accession>
<dbReference type="AlphaFoldDB" id="A0A5E4SUV4"/>
<evidence type="ECO:0000256" key="10">
    <source>
        <dbReference type="PIRSR" id="PIRSR000238-2"/>
    </source>
</evidence>
<evidence type="ECO:0000256" key="3">
    <source>
        <dbReference type="ARBA" id="ARBA00022630"/>
    </source>
</evidence>
<dbReference type="PIRSF" id="PIRSF000238">
    <property type="entry name" value="AhpF"/>
    <property type="match status" value="1"/>
</dbReference>
<comment type="subunit">
    <text evidence="2">Homodimer.</text>
</comment>
<keyword evidence="5" id="KW-0560">Oxidoreductase</keyword>
<keyword evidence="9" id="KW-0521">NADP</keyword>
<evidence type="ECO:0000313" key="14">
    <source>
        <dbReference type="Proteomes" id="UP000414233"/>
    </source>
</evidence>
<feature type="disulfide bond" description="Redox-active" evidence="10">
    <location>
        <begin position="345"/>
        <end position="348"/>
    </location>
</feature>
<sequence length="535" mass="57136">MLDANLKAQLKAYLEKVTRPIEIAAWLDSGAKSQELKALIDDIAALSPRIRVVERADADARKPSFSIGAPGEDPRIYFAGLPMGHEFTSLVLALLQVGGHPVKLDEPTIEQIRNLDGDYRFETYISLSCQNCPEVVQALNVMALINPRIRQVTIDGALFQNEVEARQVMAVPTVFMNGASFTQGRSSVKEILAKLDSGAQARAAKALADKPVYDMLIVGGGPAGAAASIYAARKGIVTGVVAERFGGQVLDTMAIENFVSVTHTEGPKFATALEQHVKTYDVDVIDAQRADALVPATTAGAVHEVHLASGAVLKARTVVLATGARWREIGVPGERDYRNRGVAYCPHCDGPLFKGKRVAVVGGGNSGVEAAIDLAGIVREVTLIEYGPQLRADEVLQRKLRSLPNVRVIMNAQTTEITGDGRKVDGLVYRDRESGETVNVPLEGVFVQIGLVPNTEWLRGTVELSRHGEIVVDAKGATSVPGIFAAGDVTTVPFKQIVIAVGEGAKASLGAFDYLIRSSVDTMVPERAMPVAMAA</sequence>
<dbReference type="InterPro" id="IPR044142">
    <property type="entry name" value="AhpF_NTD_N"/>
</dbReference>
<proteinExistence type="inferred from homology"/>
<dbReference type="SUPFAM" id="SSF52833">
    <property type="entry name" value="Thioredoxin-like"/>
    <property type="match status" value="2"/>
</dbReference>
<dbReference type="NCBIfam" id="TIGR03140">
    <property type="entry name" value="AhpF"/>
    <property type="match status" value="1"/>
</dbReference>
<dbReference type="PRINTS" id="PR00368">
    <property type="entry name" value="FADPNR"/>
</dbReference>
<dbReference type="InterPro" id="IPR008255">
    <property type="entry name" value="Pyr_nucl-diS_OxRdtase_2_AS"/>
</dbReference>
<dbReference type="GO" id="GO:0051287">
    <property type="term" value="F:NAD binding"/>
    <property type="evidence" value="ECO:0007669"/>
    <property type="project" value="InterPro"/>
</dbReference>
<protein>
    <submittedName>
        <fullName evidence="13">Alkyl hydroperoxide reductase</fullName>
    </submittedName>
</protein>
<dbReference type="CDD" id="cd02974">
    <property type="entry name" value="AhpF_NTD_N"/>
    <property type="match status" value="1"/>
</dbReference>
<comment type="cofactor">
    <cofactor evidence="9">
        <name>FAD</name>
        <dbReference type="ChEBI" id="CHEBI:57692"/>
    </cofactor>
    <text evidence="9">Binds 1 FAD per subunit.</text>
</comment>
<evidence type="ECO:0000256" key="2">
    <source>
        <dbReference type="ARBA" id="ARBA00011738"/>
    </source>
</evidence>
<dbReference type="InterPro" id="IPR036249">
    <property type="entry name" value="Thioredoxin-like_sf"/>
</dbReference>
<dbReference type="Gene3D" id="3.50.50.60">
    <property type="entry name" value="FAD/NAD(P)-binding domain"/>
    <property type="match status" value="2"/>
</dbReference>
<keyword evidence="4 9" id="KW-0274">FAD</keyword>
<evidence type="ECO:0000259" key="11">
    <source>
        <dbReference type="Pfam" id="PF07992"/>
    </source>
</evidence>
<dbReference type="SUPFAM" id="SSF51905">
    <property type="entry name" value="FAD/NAD(P)-binding domain"/>
    <property type="match status" value="1"/>
</dbReference>
<evidence type="ECO:0000256" key="1">
    <source>
        <dbReference type="ARBA" id="ARBA00009333"/>
    </source>
</evidence>
<dbReference type="GO" id="GO:0016668">
    <property type="term" value="F:oxidoreductase activity, acting on a sulfur group of donors, NAD(P) as acceptor"/>
    <property type="evidence" value="ECO:0007669"/>
    <property type="project" value="UniProtKB-ARBA"/>
</dbReference>
<dbReference type="PROSITE" id="PS51354">
    <property type="entry name" value="GLUTAREDOXIN_2"/>
    <property type="match status" value="1"/>
</dbReference>
<dbReference type="EMBL" id="CABPRZ010000003">
    <property type="protein sequence ID" value="VVD78014.1"/>
    <property type="molecule type" value="Genomic_DNA"/>
</dbReference>
<feature type="domain" description="FAD/NAD(P)-binding" evidence="11">
    <location>
        <begin position="213"/>
        <end position="504"/>
    </location>
</feature>
<dbReference type="GO" id="GO:0000302">
    <property type="term" value="P:response to reactive oxygen species"/>
    <property type="evidence" value="ECO:0007669"/>
    <property type="project" value="InterPro"/>
</dbReference>
<dbReference type="InterPro" id="IPR044141">
    <property type="entry name" value="AhpF_NTD_C"/>
</dbReference>
<feature type="binding site" evidence="9">
    <location>
        <begin position="478"/>
        <end position="488"/>
    </location>
    <ligand>
        <name>FAD</name>
        <dbReference type="ChEBI" id="CHEBI:57692"/>
    </ligand>
</feature>
<dbReference type="InterPro" id="IPR012081">
    <property type="entry name" value="Alkyl_hydroperoxide_Rdtase_suF"/>
</dbReference>
<evidence type="ECO:0000259" key="12">
    <source>
        <dbReference type="Pfam" id="PF13192"/>
    </source>
</evidence>
<dbReference type="InterPro" id="IPR050097">
    <property type="entry name" value="Ferredoxin-NADP_redctase_2"/>
</dbReference>
<dbReference type="RefSeq" id="WP_150695870.1">
    <property type="nucleotide sequence ID" value="NZ_CABPRZ010000003.1"/>
</dbReference>
<dbReference type="CDD" id="cd03026">
    <property type="entry name" value="AhpF_NTD_C"/>
    <property type="match status" value="1"/>
</dbReference>
<feature type="binding site" evidence="9">
    <location>
        <begin position="357"/>
        <end position="371"/>
    </location>
    <ligand>
        <name>NAD(+)</name>
        <dbReference type="ChEBI" id="CHEBI:57540"/>
    </ligand>
</feature>
<reference evidence="13 14" key="1">
    <citation type="submission" date="2019-08" db="EMBL/GenBank/DDBJ databases">
        <authorList>
            <person name="Peeters C."/>
        </authorList>
    </citation>
    <scope>NUCLEOTIDE SEQUENCE [LARGE SCALE GENOMIC DNA]</scope>
    <source>
        <strain evidence="13 14">LMG 30175</strain>
    </source>
</reference>
<gene>
    <name evidence="13" type="ORF">PTE30175_00911</name>
</gene>
<dbReference type="PROSITE" id="PS00573">
    <property type="entry name" value="PYRIDINE_REDOX_2"/>
    <property type="match status" value="1"/>
</dbReference>
<dbReference type="InterPro" id="IPR023753">
    <property type="entry name" value="FAD/NAD-binding_dom"/>
</dbReference>
<dbReference type="InterPro" id="IPR036188">
    <property type="entry name" value="FAD/NAD-bd_sf"/>
</dbReference>